<evidence type="ECO:0000256" key="1">
    <source>
        <dbReference type="ARBA" id="ARBA00022553"/>
    </source>
</evidence>
<dbReference type="Pfam" id="PF14689">
    <property type="entry name" value="SPOB_a"/>
    <property type="match status" value="1"/>
</dbReference>
<dbReference type="EMBL" id="LNQP01000022">
    <property type="protein sequence ID" value="KSU88518.1"/>
    <property type="molecule type" value="Genomic_DNA"/>
</dbReference>
<dbReference type="InterPro" id="IPR016120">
    <property type="entry name" value="Sig_transdc_His_kin_SpoOB"/>
</dbReference>
<dbReference type="InterPro" id="IPR016122">
    <property type="entry name" value="SpoOB_C"/>
</dbReference>
<protein>
    <submittedName>
        <fullName evidence="5">Sporulation protein</fullName>
    </submittedName>
</protein>
<organism evidence="5 6">
    <name type="scientific">Priestia veravalensis</name>
    <dbReference type="NCBI Taxonomy" id="1414648"/>
    <lineage>
        <taxon>Bacteria</taxon>
        <taxon>Bacillati</taxon>
        <taxon>Bacillota</taxon>
        <taxon>Bacilli</taxon>
        <taxon>Bacillales</taxon>
        <taxon>Bacillaceae</taxon>
        <taxon>Priestia</taxon>
    </lineage>
</organism>
<dbReference type="GO" id="GO:0000155">
    <property type="term" value="F:phosphorelay sensor kinase activity"/>
    <property type="evidence" value="ECO:0007669"/>
    <property type="project" value="InterPro"/>
</dbReference>
<dbReference type="Gene3D" id="3.30.565.30">
    <property type="entry name" value="Sporulation initiation phosphotransferase B (SpoOB), C-terminal domain"/>
    <property type="match status" value="1"/>
</dbReference>
<dbReference type="GeneID" id="93683865"/>
<gene>
    <name evidence="5" type="ORF">AS180_07450</name>
</gene>
<dbReference type="Gene3D" id="1.10.287.130">
    <property type="match status" value="1"/>
</dbReference>
<evidence type="ECO:0000313" key="5">
    <source>
        <dbReference type="EMBL" id="KSU88518.1"/>
    </source>
</evidence>
<dbReference type="InterPro" id="IPR039506">
    <property type="entry name" value="SPOB_a"/>
</dbReference>
<dbReference type="AlphaFoldDB" id="A0A0V8JNC7"/>
<dbReference type="RefSeq" id="WP_025908523.1">
    <property type="nucleotide sequence ID" value="NZ_KQ758638.1"/>
</dbReference>
<keyword evidence="6" id="KW-1185">Reference proteome</keyword>
<accession>A0A0V8JNC7</accession>
<evidence type="ECO:0000256" key="3">
    <source>
        <dbReference type="ARBA" id="ARBA00022777"/>
    </source>
</evidence>
<keyword evidence="3" id="KW-0418">Kinase</keyword>
<dbReference type="Proteomes" id="UP000053681">
    <property type="component" value="Unassembled WGS sequence"/>
</dbReference>
<dbReference type="Pfam" id="PF14682">
    <property type="entry name" value="SPOB_ab"/>
    <property type="match status" value="1"/>
</dbReference>
<feature type="domain" description="Sporulation initiation phosphotransferase B C-terminal" evidence="4">
    <location>
        <begin position="59"/>
        <end position="173"/>
    </location>
</feature>
<reference evidence="5 6" key="1">
    <citation type="submission" date="2015-11" db="EMBL/GenBank/DDBJ databases">
        <title>Bacillus caseinolyticus sp nov.</title>
        <authorList>
            <person name="Dastager S.G."/>
            <person name="Mawlankar R."/>
        </authorList>
    </citation>
    <scope>NUCLEOTIDE SEQUENCE [LARGE SCALE GENOMIC DNA]</scope>
    <source>
        <strain evidence="5 6">SGD-V-76</strain>
    </source>
</reference>
<dbReference type="SMART" id="SM01317">
    <property type="entry name" value="SPOB_ab"/>
    <property type="match status" value="1"/>
</dbReference>
<name>A0A0V8JNC7_9BACI</name>
<proteinExistence type="predicted"/>
<sequence length="179" mass="21208">MKKEWDVVEVLKYARHDWLNKIQLIKGNLALNRVDRANDIINTIVNESQHESKLTSMNMHLFTGFVMTYHWYNHAVRLELEVLGNAQDLSKYDNEVYKWCRYLTGLLESHIDYHADNYLSISLCTEEQEPRFFFDFSGILTDMQNLQEQLGSYEYGQMLTCVEQEILPTEFNIQIKLNT</sequence>
<dbReference type="InterPro" id="IPR037100">
    <property type="entry name" value="Spo0B_C_sf"/>
</dbReference>
<evidence type="ECO:0000259" key="4">
    <source>
        <dbReference type="SMART" id="SM01317"/>
    </source>
</evidence>
<evidence type="ECO:0000313" key="6">
    <source>
        <dbReference type="Proteomes" id="UP000053681"/>
    </source>
</evidence>
<evidence type="ECO:0000256" key="2">
    <source>
        <dbReference type="ARBA" id="ARBA00022679"/>
    </source>
</evidence>
<comment type="caution">
    <text evidence="5">The sequence shown here is derived from an EMBL/GenBank/DDBJ whole genome shotgun (WGS) entry which is preliminary data.</text>
</comment>
<dbReference type="SUPFAM" id="SSF55890">
    <property type="entry name" value="Sporulation response regulatory protein Spo0B"/>
    <property type="match status" value="1"/>
</dbReference>
<keyword evidence="2" id="KW-0808">Transferase</keyword>
<keyword evidence="1" id="KW-0597">Phosphoprotein</keyword>